<proteinExistence type="predicted"/>
<dbReference type="RefSeq" id="WP_310034926.1">
    <property type="nucleotide sequence ID" value="NZ_JAVDRL010000015.1"/>
</dbReference>
<reference evidence="1 2" key="1">
    <citation type="submission" date="2023-07" db="EMBL/GenBank/DDBJ databases">
        <title>Sorghum-associated microbial communities from plants grown in Nebraska, USA.</title>
        <authorList>
            <person name="Schachtman D."/>
        </authorList>
    </citation>
    <scope>NUCLEOTIDE SEQUENCE [LARGE SCALE GENOMIC DNA]</scope>
    <source>
        <strain evidence="1 2">DS2154</strain>
    </source>
</reference>
<keyword evidence="2" id="KW-1185">Reference proteome</keyword>
<protein>
    <submittedName>
        <fullName evidence="1">Uncharacterized protein</fullName>
    </submittedName>
</protein>
<sequence>MVVSPETGGGTRNSRIIRQTGEHDTAASFQNGGRTICRALWTVWRPAGAGNARFGGNPCLINHQGLSGLSLDDAREALP</sequence>
<comment type="caution">
    <text evidence="1">The sequence shown here is derived from an EMBL/GenBank/DDBJ whole genome shotgun (WGS) entry which is preliminary data.</text>
</comment>
<accession>A0ABU1N5U7</accession>
<evidence type="ECO:0000313" key="2">
    <source>
        <dbReference type="Proteomes" id="UP001262754"/>
    </source>
</evidence>
<organism evidence="1 2">
    <name type="scientific">Caulobacter rhizosphaerae</name>
    <dbReference type="NCBI Taxonomy" id="2010972"/>
    <lineage>
        <taxon>Bacteria</taxon>
        <taxon>Pseudomonadati</taxon>
        <taxon>Pseudomonadota</taxon>
        <taxon>Alphaproteobacteria</taxon>
        <taxon>Caulobacterales</taxon>
        <taxon>Caulobacteraceae</taxon>
        <taxon>Caulobacter</taxon>
    </lineage>
</organism>
<gene>
    <name evidence="1" type="ORF">J2800_004585</name>
</gene>
<name>A0ABU1N5U7_9CAUL</name>
<dbReference type="Proteomes" id="UP001262754">
    <property type="component" value="Unassembled WGS sequence"/>
</dbReference>
<evidence type="ECO:0000313" key="1">
    <source>
        <dbReference type="EMBL" id="MDR6533815.1"/>
    </source>
</evidence>
<dbReference type="EMBL" id="JAVDRL010000015">
    <property type="protein sequence ID" value="MDR6533815.1"/>
    <property type="molecule type" value="Genomic_DNA"/>
</dbReference>